<reference evidence="4" key="1">
    <citation type="submission" date="2018-01" db="EMBL/GenBank/DDBJ databases">
        <authorList>
            <person name="Kerou L M."/>
        </authorList>
    </citation>
    <scope>NUCLEOTIDE SEQUENCE [LARGE SCALE GENOMIC DNA]</scope>
    <source>
        <strain evidence="4">SCU2</strain>
    </source>
</reference>
<feature type="binding site" evidence="2">
    <location>
        <position position="64"/>
    </location>
    <ligand>
        <name>a divalent metal cation</name>
        <dbReference type="ChEBI" id="CHEBI:60240"/>
        <label>2</label>
    </ligand>
</feature>
<sequence length="271" mass="30045">MGRMDTEEIMHTALSLAGMDSIPADSAVHVKGKDIRKVLMCIDVEQSTIMLAKHLGYDAIIAHHPIGKAYIDFYKVLDRHVEFMLNAGIARGVAEEAVKELKERVMLRAHTSIYTHVTSFAEKVGMPLLNIHLPCDELMRRAILKSLEAGRVERVRDIASSVEQLDEFKKADTRVKVVHGDEDTHVKRYMLVVAAGTNGGYSVAKAYFDHGYDTVIYLHISPEDLARVKSSNLNGNLVILGHLAGDSLGMNMLADELTRKGLQVDKLGIIE</sequence>
<accession>A0A2K5AQU5</accession>
<dbReference type="InterPro" id="IPR036069">
    <property type="entry name" value="DUF34/NIF3_sf"/>
</dbReference>
<keyword evidence="2" id="KW-0479">Metal-binding</keyword>
<evidence type="ECO:0000256" key="1">
    <source>
        <dbReference type="ARBA" id="ARBA00006964"/>
    </source>
</evidence>
<evidence type="ECO:0000313" key="4">
    <source>
        <dbReference type="Proteomes" id="UP000236248"/>
    </source>
</evidence>
<dbReference type="Gene3D" id="3.40.1390.30">
    <property type="entry name" value="NIF3 (NGG1p interacting factor 3)-like"/>
    <property type="match status" value="1"/>
</dbReference>
<feature type="binding site" evidence="2">
    <location>
        <position position="63"/>
    </location>
    <ligand>
        <name>a divalent metal cation</name>
        <dbReference type="ChEBI" id="CHEBI:60240"/>
        <label>1</label>
    </ligand>
</feature>
<organism evidence="3 4">
    <name type="scientific">Candidatus Nitrosocaldus cavascurensis</name>
    <dbReference type="NCBI Taxonomy" id="2058097"/>
    <lineage>
        <taxon>Archaea</taxon>
        <taxon>Nitrososphaerota</taxon>
        <taxon>Nitrososphaeria</taxon>
        <taxon>Candidatus Nitrosocaldales</taxon>
        <taxon>Candidatus Nitrosocaldaceae</taxon>
        <taxon>Candidatus Nitrosocaldus</taxon>
    </lineage>
</organism>
<gene>
    <name evidence="3" type="ORF">NCAV_0808</name>
</gene>
<dbReference type="InterPro" id="IPR002678">
    <property type="entry name" value="DUF34/NIF3"/>
</dbReference>
<dbReference type="Proteomes" id="UP000236248">
    <property type="component" value="Chromosome NCAV"/>
</dbReference>
<evidence type="ECO:0000256" key="2">
    <source>
        <dbReference type="PIRSR" id="PIRSR602678-1"/>
    </source>
</evidence>
<keyword evidence="4" id="KW-1185">Reference proteome</keyword>
<comment type="similarity">
    <text evidence="1">Belongs to the GTP cyclohydrolase I type 2/NIF3 family.</text>
</comment>
<name>A0A2K5AQU5_9ARCH</name>
<dbReference type="EMBL" id="LT981265">
    <property type="protein sequence ID" value="SPC33987.1"/>
    <property type="molecule type" value="Genomic_DNA"/>
</dbReference>
<protein>
    <submittedName>
        <fullName evidence="3">Uncharacterized protein</fullName>
    </submittedName>
</protein>
<dbReference type="Pfam" id="PF01784">
    <property type="entry name" value="DUF34_NIF3"/>
    <property type="match status" value="1"/>
</dbReference>
<evidence type="ECO:0000313" key="3">
    <source>
        <dbReference type="EMBL" id="SPC33987.1"/>
    </source>
</evidence>
<dbReference type="KEGG" id="ncv:NCAV_0808"/>
<proteinExistence type="inferred from homology"/>
<dbReference type="SUPFAM" id="SSF102705">
    <property type="entry name" value="NIF3 (NGG1p interacting factor 3)-like"/>
    <property type="match status" value="1"/>
</dbReference>
<dbReference type="AlphaFoldDB" id="A0A2K5AQU5"/>
<dbReference type="GO" id="GO:0046872">
    <property type="term" value="F:metal ion binding"/>
    <property type="evidence" value="ECO:0007669"/>
    <property type="project" value="UniProtKB-KW"/>
</dbReference>